<keyword evidence="3" id="KW-1185">Reference proteome</keyword>
<gene>
    <name evidence="2" type="ORF">B4915_04850</name>
</gene>
<evidence type="ECO:0000256" key="1">
    <source>
        <dbReference type="SAM" id="MobiDB-lite"/>
    </source>
</evidence>
<dbReference type="Proteomes" id="UP000238650">
    <property type="component" value="Unassembled WGS sequence"/>
</dbReference>
<dbReference type="EMBL" id="MWZD01000014">
    <property type="protein sequence ID" value="PRI11771.1"/>
    <property type="molecule type" value="Genomic_DNA"/>
</dbReference>
<accession>A0A2S9QQ98</accession>
<sequence length="81" mass="8419">MDAAHHLAGARARPVPAGLIPLGGAPGARRRARLGTSQRDPGSSARMGGSTRGVCTWPTPTASSTRPSTICSRRSIRSTPW</sequence>
<protein>
    <submittedName>
        <fullName evidence="2">Uncharacterized protein</fullName>
    </submittedName>
</protein>
<feature type="region of interest" description="Disordered" evidence="1">
    <location>
        <begin position="1"/>
        <end position="81"/>
    </location>
</feature>
<feature type="compositionally biased region" description="Low complexity" evidence="1">
    <location>
        <begin position="14"/>
        <end position="23"/>
    </location>
</feature>
<feature type="compositionally biased region" description="Low complexity" evidence="1">
    <location>
        <begin position="56"/>
        <end position="81"/>
    </location>
</feature>
<comment type="caution">
    <text evidence="2">The sequence shown here is derived from an EMBL/GenBank/DDBJ whole genome shotgun (WGS) entry which is preliminary data.</text>
</comment>
<dbReference type="AlphaFoldDB" id="A0A2S9QQ98"/>
<name>A0A2S9QQ98_9MICO</name>
<evidence type="ECO:0000313" key="2">
    <source>
        <dbReference type="EMBL" id="PRI11771.1"/>
    </source>
</evidence>
<evidence type="ECO:0000313" key="3">
    <source>
        <dbReference type="Proteomes" id="UP000238650"/>
    </source>
</evidence>
<proteinExistence type="predicted"/>
<organism evidence="2 3">
    <name type="scientific">Leucobacter massiliensis</name>
    <dbReference type="NCBI Taxonomy" id="1686285"/>
    <lineage>
        <taxon>Bacteria</taxon>
        <taxon>Bacillati</taxon>
        <taxon>Actinomycetota</taxon>
        <taxon>Actinomycetes</taxon>
        <taxon>Micrococcales</taxon>
        <taxon>Microbacteriaceae</taxon>
        <taxon>Leucobacter</taxon>
    </lineage>
</organism>
<reference evidence="2 3" key="1">
    <citation type="journal article" date="2017" name="New Microbes New Infect">
        <title>Genome sequence of 'Leucobacter massiliensis' sp. nov. isolated from human pharynx after travel to the 2014 Hajj.</title>
        <authorList>
            <person name="Leangapichart T."/>
            <person name="Gautret P."/>
            <person name="Nguyen T.T."/>
            <person name="Armstrong N."/>
            <person name="Rolain J.M."/>
        </authorList>
    </citation>
    <scope>NUCLEOTIDE SEQUENCE [LARGE SCALE GENOMIC DNA]</scope>
    <source>
        <strain evidence="2 3">122RC15</strain>
    </source>
</reference>